<organism evidence="15 16">
    <name type="scientific">Sporormia fimetaria CBS 119925</name>
    <dbReference type="NCBI Taxonomy" id="1340428"/>
    <lineage>
        <taxon>Eukaryota</taxon>
        <taxon>Fungi</taxon>
        <taxon>Dikarya</taxon>
        <taxon>Ascomycota</taxon>
        <taxon>Pezizomycotina</taxon>
        <taxon>Dothideomycetes</taxon>
        <taxon>Pleosporomycetidae</taxon>
        <taxon>Pleosporales</taxon>
        <taxon>Sporormiaceae</taxon>
        <taxon>Sporormia</taxon>
    </lineage>
</organism>
<dbReference type="SUPFAM" id="SSF57716">
    <property type="entry name" value="Glucocorticoid receptor-like (DNA-binding domain)"/>
    <property type="match status" value="1"/>
</dbReference>
<proteinExistence type="inferred from homology"/>
<evidence type="ECO:0000256" key="5">
    <source>
        <dbReference type="ARBA" id="ARBA00022598"/>
    </source>
</evidence>
<evidence type="ECO:0000256" key="9">
    <source>
        <dbReference type="ARBA" id="ARBA00030585"/>
    </source>
</evidence>
<gene>
    <name evidence="15" type="ORF">M011DRAFT_487389</name>
</gene>
<keyword evidence="8" id="KW-0067">ATP-binding</keyword>
<feature type="region of interest" description="Disordered" evidence="12">
    <location>
        <begin position="1"/>
        <end position="306"/>
    </location>
</feature>
<feature type="region of interest" description="Disordered" evidence="12">
    <location>
        <begin position="396"/>
        <end position="456"/>
    </location>
</feature>
<dbReference type="GO" id="GO:0004357">
    <property type="term" value="F:glutamate-cysteine ligase activity"/>
    <property type="evidence" value="ECO:0007669"/>
    <property type="project" value="UniProtKB-EC"/>
</dbReference>
<keyword evidence="13" id="KW-1133">Transmembrane helix</keyword>
<comment type="similarity">
    <text evidence="2">Belongs to the glutamate--cysteine ligase type 3 family.</text>
</comment>
<feature type="compositionally biased region" description="Basic and acidic residues" evidence="12">
    <location>
        <begin position="24"/>
        <end position="34"/>
    </location>
</feature>
<feature type="compositionally biased region" description="Low complexity" evidence="12">
    <location>
        <begin position="1013"/>
        <end position="1025"/>
    </location>
</feature>
<evidence type="ECO:0000256" key="2">
    <source>
        <dbReference type="ARBA" id="ARBA00008100"/>
    </source>
</evidence>
<feature type="region of interest" description="Disordered" evidence="12">
    <location>
        <begin position="1012"/>
        <end position="1031"/>
    </location>
</feature>
<sequence>METLNGVNPVRPTSVVGLPSINHLDGDRIKREEGDYQGNHSAPASTMVSPSHPFPGALHAFNNHQSLPATSLPATAGGLLSPPASRRTSNEEFKDQRPVPRQPQPLPSIHEALGPEPPLSYPPPPPPPQVPVSVSQSYYSPPSTAPHAEHRPRSFSIDHINGQGPLNPYATPRSPFQTKPVSTLPPPPPPPAQQNHKLPSLHPIKTTQSPPVPATRSTPAYPPYTPSSSSAYQPLAPPASGPMNPPYRYSMHPAEYPLSAPPPGPFTPRYPPSETYSAPPGYPPNSWRPDNADFSRSEEKKRSSLAHYGDSVKRHLERFDLEASLNEMAEGAGRVADFSKVYRQRAHETQRTGMTLHAMPRLEEVDEMLKNSEKIQISLQRMRQVVVNHQQAALAEPQPEAMYRPVNGYSEHPPTSQEEAKASAPYPDSNKKQKRGRAAPPGRCHSCNRAETPEWRRGPDGARTLCNACGLHYAKVTRKLAGRPPAGSLRSRLAEGSSATAVGTPLEWPEAKKVAGHVRAWGIEQLLAIWNHAKGKERDALLWGDEVEYLVVAYDEDAKKVRLSLRQADILAALASDEKLLKQGGGVPDLNTGIPKENDDAAPVFHPEFGRFMLEATPGRPWGIGFKDLLDVERNMKWRRKIAKDHMASEEFPITLTTFPRLGREDCTTPSYPVSGPKLRSQFVPDEIANPHIRFPTLAANIRWRRGRKVELNVPVFKDENTPWPFKDPTVNYDLHNWPEDDDVRNGAAKENHIYMDAMAFGMGSCCLQITFQAKNIEEGRKMYDQLSPLGPILLALTAATPIYKGFLADTDVRWNQISAAVDDRTPEELGEKPLQNDRWRVPKSRYASNSTYISEDPRLRPEYLDPNLVFDPAIKSRLIEGGMDPLLATHFAHLFIRDPIVVFAEDLQTLDLSKADHFENLQSTNWQHMRFKPPPPGSDMGWRVEFRPMEIQITDFENAAFAVFIVLITRAILSFGLNFYIPIQRVTENMETAHRRDAVLGEKFWFRKDPFGPRNSGSNGGSRPATPPPVDEEYTLLSVNEIINGQHSSSESSTTGFPGLIPLVESYLDSMNVDVETRCELARYLDLIRKRADGRLWTAAKWIREFVKEHPEYRHDSQVGEQVQWDLVKEVERITVNEGRDGRGVEMLGGKWRA</sequence>
<dbReference type="FunFam" id="3.30.590.50:FF:000001">
    <property type="entry name" value="Glutamate-cysteine ligase Gcs1"/>
    <property type="match status" value="1"/>
</dbReference>
<reference evidence="15" key="1">
    <citation type="journal article" date="2020" name="Stud. Mycol.">
        <title>101 Dothideomycetes genomes: a test case for predicting lifestyles and emergence of pathogens.</title>
        <authorList>
            <person name="Haridas S."/>
            <person name="Albert R."/>
            <person name="Binder M."/>
            <person name="Bloem J."/>
            <person name="Labutti K."/>
            <person name="Salamov A."/>
            <person name="Andreopoulos B."/>
            <person name="Baker S."/>
            <person name="Barry K."/>
            <person name="Bills G."/>
            <person name="Bluhm B."/>
            <person name="Cannon C."/>
            <person name="Castanera R."/>
            <person name="Culley D."/>
            <person name="Daum C."/>
            <person name="Ezra D."/>
            <person name="Gonzalez J."/>
            <person name="Henrissat B."/>
            <person name="Kuo A."/>
            <person name="Liang C."/>
            <person name="Lipzen A."/>
            <person name="Lutzoni F."/>
            <person name="Magnuson J."/>
            <person name="Mondo S."/>
            <person name="Nolan M."/>
            <person name="Ohm R."/>
            <person name="Pangilinan J."/>
            <person name="Park H.-J."/>
            <person name="Ramirez L."/>
            <person name="Alfaro M."/>
            <person name="Sun H."/>
            <person name="Tritt A."/>
            <person name="Yoshinaga Y."/>
            <person name="Zwiers L.-H."/>
            <person name="Turgeon B."/>
            <person name="Goodwin S."/>
            <person name="Spatafora J."/>
            <person name="Crous P."/>
            <person name="Grigoriev I."/>
        </authorList>
    </citation>
    <scope>NUCLEOTIDE SEQUENCE</scope>
    <source>
        <strain evidence="15">CBS 119925</strain>
    </source>
</reference>
<feature type="compositionally biased region" description="Pro residues" evidence="12">
    <location>
        <begin position="115"/>
        <end position="130"/>
    </location>
</feature>
<accession>A0A6A6VAC6</accession>
<keyword evidence="13" id="KW-0812">Transmembrane</keyword>
<evidence type="ECO:0000256" key="4">
    <source>
        <dbReference type="ARBA" id="ARBA00014618"/>
    </source>
</evidence>
<name>A0A6A6VAC6_9PLEO</name>
<dbReference type="Proteomes" id="UP000799440">
    <property type="component" value="Unassembled WGS sequence"/>
</dbReference>
<dbReference type="SMART" id="SM00401">
    <property type="entry name" value="ZnF_GATA"/>
    <property type="match status" value="1"/>
</dbReference>
<dbReference type="GO" id="GO:0006355">
    <property type="term" value="P:regulation of DNA-templated transcription"/>
    <property type="evidence" value="ECO:0007669"/>
    <property type="project" value="InterPro"/>
</dbReference>
<keyword evidence="7" id="KW-0547">Nucleotide-binding</keyword>
<dbReference type="GO" id="GO:0006750">
    <property type="term" value="P:glutathione biosynthetic process"/>
    <property type="evidence" value="ECO:0007669"/>
    <property type="project" value="UniProtKB-UniPathway"/>
</dbReference>
<dbReference type="GO" id="GO:0005524">
    <property type="term" value="F:ATP binding"/>
    <property type="evidence" value="ECO:0007669"/>
    <property type="project" value="UniProtKB-KW"/>
</dbReference>
<feature type="compositionally biased region" description="Basic and acidic residues" evidence="12">
    <location>
        <begin position="88"/>
        <end position="98"/>
    </location>
</feature>
<feature type="transmembrane region" description="Helical" evidence="13">
    <location>
        <begin position="960"/>
        <end position="982"/>
    </location>
</feature>
<dbReference type="Gene3D" id="3.30.590.50">
    <property type="match status" value="2"/>
</dbReference>
<evidence type="ECO:0000256" key="3">
    <source>
        <dbReference type="ARBA" id="ARBA00012220"/>
    </source>
</evidence>
<evidence type="ECO:0000256" key="7">
    <source>
        <dbReference type="ARBA" id="ARBA00022741"/>
    </source>
</evidence>
<evidence type="ECO:0000256" key="12">
    <source>
        <dbReference type="SAM" id="MobiDB-lite"/>
    </source>
</evidence>
<dbReference type="PANTHER" id="PTHR11164:SF0">
    <property type="entry name" value="GLUTAMATE--CYSTEINE LIGASE CATALYTIC SUBUNIT"/>
    <property type="match status" value="1"/>
</dbReference>
<evidence type="ECO:0000313" key="16">
    <source>
        <dbReference type="Proteomes" id="UP000799440"/>
    </source>
</evidence>
<keyword evidence="16" id="KW-1185">Reference proteome</keyword>
<keyword evidence="6" id="KW-0317">Glutathione biosynthesis</keyword>
<dbReference type="GO" id="GO:0043565">
    <property type="term" value="F:sequence-specific DNA binding"/>
    <property type="evidence" value="ECO:0007669"/>
    <property type="project" value="InterPro"/>
</dbReference>
<evidence type="ECO:0000259" key="14">
    <source>
        <dbReference type="PROSITE" id="PS50114"/>
    </source>
</evidence>
<dbReference type="InterPro" id="IPR000679">
    <property type="entry name" value="Znf_GATA"/>
</dbReference>
<feature type="compositionally biased region" description="Basic and acidic residues" evidence="12">
    <location>
        <begin position="290"/>
        <end position="302"/>
    </location>
</feature>
<keyword evidence="11" id="KW-0862">Zinc</keyword>
<evidence type="ECO:0000256" key="10">
    <source>
        <dbReference type="ARBA" id="ARBA00032122"/>
    </source>
</evidence>
<keyword evidence="11" id="KW-0863">Zinc-finger</keyword>
<keyword evidence="13" id="KW-0472">Membrane</keyword>
<dbReference type="AlphaFoldDB" id="A0A6A6VAC6"/>
<dbReference type="InterPro" id="IPR014746">
    <property type="entry name" value="Gln_synth/guanido_kin_cat_dom"/>
</dbReference>
<dbReference type="InterPro" id="IPR013088">
    <property type="entry name" value="Znf_NHR/GATA"/>
</dbReference>
<evidence type="ECO:0000256" key="13">
    <source>
        <dbReference type="SAM" id="Phobius"/>
    </source>
</evidence>
<dbReference type="Pfam" id="PF03074">
    <property type="entry name" value="GCS"/>
    <property type="match status" value="1"/>
</dbReference>
<evidence type="ECO:0000256" key="11">
    <source>
        <dbReference type="PROSITE-ProRule" id="PRU00094"/>
    </source>
</evidence>
<dbReference type="GO" id="GO:0008270">
    <property type="term" value="F:zinc ion binding"/>
    <property type="evidence" value="ECO:0007669"/>
    <property type="project" value="UniProtKB-KW"/>
</dbReference>
<dbReference type="OrthoDB" id="7939818at2759"/>
<dbReference type="EMBL" id="MU006578">
    <property type="protein sequence ID" value="KAF2746241.1"/>
    <property type="molecule type" value="Genomic_DNA"/>
</dbReference>
<dbReference type="CDD" id="cd00202">
    <property type="entry name" value="ZnF_GATA"/>
    <property type="match status" value="1"/>
</dbReference>
<feature type="compositionally biased region" description="Pro residues" evidence="12">
    <location>
        <begin position="235"/>
        <end position="245"/>
    </location>
</feature>
<feature type="domain" description="GATA-type" evidence="14">
    <location>
        <begin position="443"/>
        <end position="473"/>
    </location>
</feature>
<dbReference type="PROSITE" id="PS50114">
    <property type="entry name" value="GATA_ZN_FINGER_2"/>
    <property type="match status" value="1"/>
</dbReference>
<dbReference type="EC" id="6.3.2.2" evidence="3"/>
<dbReference type="Gene3D" id="1.10.8.960">
    <property type="match status" value="1"/>
</dbReference>
<keyword evidence="11" id="KW-0479">Metal-binding</keyword>
<dbReference type="PROSITE" id="PS00344">
    <property type="entry name" value="GATA_ZN_FINGER_1"/>
    <property type="match status" value="1"/>
</dbReference>
<feature type="compositionally biased region" description="Pro residues" evidence="12">
    <location>
        <begin position="183"/>
        <end position="192"/>
    </location>
</feature>
<comment type="pathway">
    <text evidence="1">Sulfur metabolism; glutathione biosynthesis; glutathione from L-cysteine and L-glutamate: step 1/2.</text>
</comment>
<dbReference type="Gene3D" id="3.30.50.10">
    <property type="entry name" value="Erythroid Transcription Factor GATA-1, subunit A"/>
    <property type="match status" value="1"/>
</dbReference>
<evidence type="ECO:0000256" key="6">
    <source>
        <dbReference type="ARBA" id="ARBA00022684"/>
    </source>
</evidence>
<dbReference type="GO" id="GO:0017109">
    <property type="term" value="C:glutamate-cysteine ligase complex"/>
    <property type="evidence" value="ECO:0007669"/>
    <property type="project" value="TreeGrafter"/>
</dbReference>
<dbReference type="InterPro" id="IPR004308">
    <property type="entry name" value="GCS"/>
</dbReference>
<dbReference type="PANTHER" id="PTHR11164">
    <property type="entry name" value="GLUTAMATE CYSTEINE LIGASE"/>
    <property type="match status" value="1"/>
</dbReference>
<feature type="compositionally biased region" description="Polar residues" evidence="12">
    <location>
        <begin position="38"/>
        <end position="49"/>
    </location>
</feature>
<feature type="compositionally biased region" description="Polar residues" evidence="12">
    <location>
        <begin position="62"/>
        <end position="73"/>
    </location>
</feature>
<evidence type="ECO:0000313" key="15">
    <source>
        <dbReference type="EMBL" id="KAF2746241.1"/>
    </source>
</evidence>
<protein>
    <recommendedName>
        <fullName evidence="4">Glutamate--cysteine ligase</fullName>
        <ecNumber evidence="3">6.3.2.2</ecNumber>
    </recommendedName>
    <alternativeName>
        <fullName evidence="10">Gamma-ECS</fullName>
    </alternativeName>
    <alternativeName>
        <fullName evidence="9">Gamma-glutamylcysteine synthetase</fullName>
    </alternativeName>
</protein>
<evidence type="ECO:0000256" key="8">
    <source>
        <dbReference type="ARBA" id="ARBA00022840"/>
    </source>
</evidence>
<evidence type="ECO:0000256" key="1">
    <source>
        <dbReference type="ARBA" id="ARBA00005006"/>
    </source>
</evidence>
<dbReference type="UniPathway" id="UPA00142">
    <property type="reaction ID" value="UER00209"/>
</dbReference>
<dbReference type="Pfam" id="PF00320">
    <property type="entry name" value="GATA"/>
    <property type="match status" value="1"/>
</dbReference>
<dbReference type="SUPFAM" id="SSF55931">
    <property type="entry name" value="Glutamine synthetase/guanido kinase"/>
    <property type="match status" value="1"/>
</dbReference>
<feature type="compositionally biased region" description="Low complexity" evidence="12">
    <location>
        <begin position="131"/>
        <end position="142"/>
    </location>
</feature>
<keyword evidence="5" id="KW-0436">Ligase</keyword>
<feature type="compositionally biased region" description="Pro residues" evidence="12">
    <location>
        <begin position="259"/>
        <end position="271"/>
    </location>
</feature>
<dbReference type="FunFam" id="3.30.590.50:FF:000004">
    <property type="entry name" value="Glutamate-cysteine ligase Gcs1"/>
    <property type="match status" value="1"/>
</dbReference>